<dbReference type="Proteomes" id="UP000061512">
    <property type="component" value="Unassembled WGS sequence"/>
</dbReference>
<comment type="caution">
    <text evidence="1">The sequence shown here is derived from an EMBL/GenBank/DDBJ whole genome shotgun (WGS) entry which is preliminary data.</text>
</comment>
<sequence>MSIRVQPGMLRDIAETFGRHFEARAMPFHIEEQPAGALHVGFRVDGHPASLTVTFDADAFAALGQADIAQQRGALTRIAAEFDAMMAQRAPTAYAADFHFNRL</sequence>
<evidence type="ECO:0000313" key="1">
    <source>
        <dbReference type="EMBL" id="KWF65582.1"/>
    </source>
</evidence>
<organism evidence="1 2">
    <name type="scientific">Burkholderia pseudomultivorans</name>
    <dbReference type="NCBI Taxonomy" id="1207504"/>
    <lineage>
        <taxon>Bacteria</taxon>
        <taxon>Pseudomonadati</taxon>
        <taxon>Pseudomonadota</taxon>
        <taxon>Betaproteobacteria</taxon>
        <taxon>Burkholderiales</taxon>
        <taxon>Burkholderiaceae</taxon>
        <taxon>Burkholderia</taxon>
        <taxon>Burkholderia cepacia complex</taxon>
    </lineage>
</organism>
<name>A0A132F0K3_9BURK</name>
<dbReference type="AlphaFoldDB" id="A0A132F0K3"/>
<dbReference type="KEGG" id="bpsl:WS57_15580"/>
<dbReference type="RefSeq" id="WP_038455778.1">
    <property type="nucleotide sequence ID" value="NZ_CP013378.1"/>
</dbReference>
<gene>
    <name evidence="1" type="ORF">WT57_18855</name>
</gene>
<protein>
    <submittedName>
        <fullName evidence="1">Uncharacterized protein</fullName>
    </submittedName>
</protein>
<proteinExistence type="predicted"/>
<reference evidence="1 2" key="1">
    <citation type="submission" date="2015-11" db="EMBL/GenBank/DDBJ databases">
        <title>Expanding the genomic diversity of Burkholderia species for the development of highly accurate diagnostics.</title>
        <authorList>
            <person name="Sahl J."/>
            <person name="Keim P."/>
            <person name="Wagner D."/>
        </authorList>
    </citation>
    <scope>NUCLEOTIDE SEQUENCE [LARGE SCALE GENOMIC DNA]</scope>
    <source>
        <strain evidence="1 2">MSMB574WGS</strain>
    </source>
</reference>
<evidence type="ECO:0000313" key="2">
    <source>
        <dbReference type="Proteomes" id="UP000061512"/>
    </source>
</evidence>
<accession>A0A132F0K3</accession>
<dbReference type="EMBL" id="LPJX01000035">
    <property type="protein sequence ID" value="KWF65582.1"/>
    <property type="molecule type" value="Genomic_DNA"/>
</dbReference>